<organism evidence="1 2">
    <name type="scientific">Galdieria yellowstonensis</name>
    <dbReference type="NCBI Taxonomy" id="3028027"/>
    <lineage>
        <taxon>Eukaryota</taxon>
        <taxon>Rhodophyta</taxon>
        <taxon>Bangiophyceae</taxon>
        <taxon>Galdieriales</taxon>
        <taxon>Galdieriaceae</taxon>
        <taxon>Galdieria</taxon>
    </lineage>
</organism>
<name>A0AAV9IHN0_9RHOD</name>
<evidence type="ECO:0000313" key="1">
    <source>
        <dbReference type="EMBL" id="KAK4526751.1"/>
    </source>
</evidence>
<protein>
    <submittedName>
        <fullName evidence="1">Uncharacterized protein</fullName>
    </submittedName>
</protein>
<evidence type="ECO:0000313" key="2">
    <source>
        <dbReference type="Proteomes" id="UP001300502"/>
    </source>
</evidence>
<reference evidence="1 2" key="1">
    <citation type="submission" date="2022-07" db="EMBL/GenBank/DDBJ databases">
        <title>Genome-wide signatures of adaptation to extreme environments.</title>
        <authorList>
            <person name="Cho C.H."/>
            <person name="Yoon H.S."/>
        </authorList>
    </citation>
    <scope>NUCLEOTIDE SEQUENCE [LARGE SCALE GENOMIC DNA]</scope>
    <source>
        <strain evidence="1 2">108.79 E11</strain>
    </source>
</reference>
<comment type="caution">
    <text evidence="1">The sequence shown here is derived from an EMBL/GenBank/DDBJ whole genome shotgun (WGS) entry which is preliminary data.</text>
</comment>
<accession>A0AAV9IHN0</accession>
<dbReference type="AlphaFoldDB" id="A0AAV9IHN0"/>
<sequence>MSNDVKIRRVLSSCSRFPCFSVSTDVSNILHSRLERFGESKCSYYCGSAGWNSFGKRRIVVYYSRLATETDLYNFLTSSLKTLDFSCRRSYSFLACRSASDQREEDPEATDRIEAPQHRHRPARKPYGYWTNLDNLLKEIQEFRKCRGEDISEMPCRNDILDSGRLELDAAILRRGGYELISRVLKLKLSNCKEKLSDWDTFHKEIVSFIKQHLCSDDEKTSGMRLPTPMELRKYKRSDLFAAIEYHGGFWECSRRLGIPCASLKKPCGFWSDIDHVKKELEVAARELNLPEKVMPTQSQLRSLGRLYLWRGIAQHGGATAVAKRLGWKVILKPYKFWKSFEHLERELIAFIEHSHLPRVMPTQETLREAGRYDIIHAIYVHGGSEEVAKHLNLPYKPTQRRSKRSPGVETTWRIVRRELRLYLANRKGNRKKMMPTEKELVRKNKIYLLEKIRALGGIRIVGERLGLSCLRYWNDISNVLYEVKKFVQEKNLQDRMPTERELLENGEYNLRKAILRFGYVYIARRCGMIVPAQWRLSPEELEQLLDSSNSTQNAVTNNKTVNLEE</sequence>
<keyword evidence="2" id="KW-1185">Reference proteome</keyword>
<dbReference type="PANTHER" id="PTHR47434:SF1">
    <property type="entry name" value="PROTEIN PTST HOMOLOG 2, CHLOROPLASTIC"/>
    <property type="match status" value="1"/>
</dbReference>
<proteinExistence type="predicted"/>
<dbReference type="PANTHER" id="PTHR47434">
    <property type="entry name" value="PROTEIN PTST HOMOLOG 3, CHLOROPLASTIC"/>
    <property type="match status" value="1"/>
</dbReference>
<dbReference type="EMBL" id="JANCYU010000043">
    <property type="protein sequence ID" value="KAK4526751.1"/>
    <property type="molecule type" value="Genomic_DNA"/>
</dbReference>
<gene>
    <name evidence="1" type="ORF">GAYE_SCF27MG4668</name>
</gene>
<dbReference type="Proteomes" id="UP001300502">
    <property type="component" value="Unassembled WGS sequence"/>
</dbReference>